<dbReference type="GO" id="GO:0006508">
    <property type="term" value="P:proteolysis"/>
    <property type="evidence" value="ECO:0007669"/>
    <property type="project" value="UniProtKB-KW"/>
</dbReference>
<evidence type="ECO:0000256" key="5">
    <source>
        <dbReference type="ARBA" id="ARBA00022750"/>
    </source>
</evidence>
<evidence type="ECO:0000256" key="7">
    <source>
        <dbReference type="ARBA" id="ARBA00023125"/>
    </source>
</evidence>
<dbReference type="InterPro" id="IPR001878">
    <property type="entry name" value="Znf_CCHC"/>
</dbReference>
<dbReference type="Gene3D" id="3.30.70.270">
    <property type="match status" value="2"/>
</dbReference>
<feature type="region of interest" description="Disordered" evidence="10">
    <location>
        <begin position="1211"/>
        <end position="1242"/>
    </location>
</feature>
<dbReference type="OrthoDB" id="122785at2759"/>
<keyword evidence="9" id="KW-0479">Metal-binding</keyword>
<dbReference type="FunFam" id="3.30.70.270:FF:000003">
    <property type="entry name" value="Transposon Ty3-G Gag-Pol polyprotein"/>
    <property type="match status" value="1"/>
</dbReference>
<dbReference type="GO" id="GO:0008270">
    <property type="term" value="F:zinc ion binding"/>
    <property type="evidence" value="ECO:0007669"/>
    <property type="project" value="UniProtKB-KW"/>
</dbReference>
<dbReference type="Pfam" id="PF00098">
    <property type="entry name" value="zf-CCHC"/>
    <property type="match status" value="1"/>
</dbReference>
<evidence type="ECO:0000313" key="12">
    <source>
        <dbReference type="EMBL" id="ETO68507.1"/>
    </source>
</evidence>
<dbReference type="PANTHER" id="PTHR37984">
    <property type="entry name" value="PROTEIN CBG26694"/>
    <property type="match status" value="1"/>
</dbReference>
<keyword evidence="3" id="KW-0548">Nucleotidyltransferase</keyword>
<feature type="compositionally biased region" description="Basic and acidic residues" evidence="10">
    <location>
        <begin position="382"/>
        <end position="418"/>
    </location>
</feature>
<evidence type="ECO:0000256" key="1">
    <source>
        <dbReference type="ARBA" id="ARBA00022670"/>
    </source>
</evidence>
<feature type="region of interest" description="Disordered" evidence="10">
    <location>
        <begin position="377"/>
        <end position="428"/>
    </location>
</feature>
<name>A0A080ZPE6_PHYNI</name>
<keyword evidence="8" id="KW-0511">Multifunctional enzyme</keyword>
<dbReference type="Gene3D" id="2.40.70.10">
    <property type="entry name" value="Acid Proteases"/>
    <property type="match status" value="1"/>
</dbReference>
<keyword evidence="1" id="KW-0645">Protease</keyword>
<dbReference type="PROSITE" id="PS50158">
    <property type="entry name" value="ZF_CCHC"/>
    <property type="match status" value="1"/>
</dbReference>
<keyword evidence="5" id="KW-0064">Aspartyl protease</keyword>
<dbReference type="Gene3D" id="3.10.10.10">
    <property type="entry name" value="HIV Type 1 Reverse Transcriptase, subunit A, domain 1"/>
    <property type="match status" value="1"/>
</dbReference>
<evidence type="ECO:0000256" key="8">
    <source>
        <dbReference type="ARBA" id="ARBA00023268"/>
    </source>
</evidence>
<proteinExistence type="predicted"/>
<dbReference type="Pfam" id="PF17919">
    <property type="entry name" value="RT_RNaseH_2"/>
    <property type="match status" value="1"/>
</dbReference>
<dbReference type="CDD" id="cd01647">
    <property type="entry name" value="RT_LTR"/>
    <property type="match status" value="1"/>
</dbReference>
<gene>
    <name evidence="12" type="ORF">F444_14664</name>
</gene>
<keyword evidence="4" id="KW-0540">Nuclease</keyword>
<dbReference type="FunFam" id="3.30.70.270:FF:000020">
    <property type="entry name" value="Transposon Tf2-6 polyprotein-like Protein"/>
    <property type="match status" value="1"/>
</dbReference>
<keyword evidence="9" id="KW-0862">Zinc</keyword>
<dbReference type="Proteomes" id="UP000028582">
    <property type="component" value="Unassembled WGS sequence"/>
</dbReference>
<dbReference type="InterPro" id="IPR036875">
    <property type="entry name" value="Znf_CCHC_sf"/>
</dbReference>
<evidence type="ECO:0000256" key="2">
    <source>
        <dbReference type="ARBA" id="ARBA00022679"/>
    </source>
</evidence>
<dbReference type="InterPro" id="IPR043128">
    <property type="entry name" value="Rev_trsase/Diguanyl_cyclase"/>
</dbReference>
<keyword evidence="9" id="KW-0863">Zinc-finger</keyword>
<feature type="domain" description="CCHC-type" evidence="11">
    <location>
        <begin position="288"/>
        <end position="303"/>
    </location>
</feature>
<organism evidence="12 13">
    <name type="scientific">Phytophthora nicotianae P1976</name>
    <dbReference type="NCBI Taxonomy" id="1317066"/>
    <lineage>
        <taxon>Eukaryota</taxon>
        <taxon>Sar</taxon>
        <taxon>Stramenopiles</taxon>
        <taxon>Oomycota</taxon>
        <taxon>Peronosporomycetes</taxon>
        <taxon>Peronosporales</taxon>
        <taxon>Peronosporaceae</taxon>
        <taxon>Phytophthora</taxon>
    </lineage>
</organism>
<keyword evidence="2" id="KW-0808">Transferase</keyword>
<dbReference type="Gene3D" id="4.10.60.10">
    <property type="entry name" value="Zinc finger, CCHC-type"/>
    <property type="match status" value="1"/>
</dbReference>
<keyword evidence="6" id="KW-0378">Hydrolase</keyword>
<dbReference type="SUPFAM" id="SSF57756">
    <property type="entry name" value="Retrovirus zinc finger-like domains"/>
    <property type="match status" value="1"/>
</dbReference>
<dbReference type="InterPro" id="IPR000477">
    <property type="entry name" value="RT_dom"/>
</dbReference>
<dbReference type="EMBL" id="ANJA01002636">
    <property type="protein sequence ID" value="ETO68507.1"/>
    <property type="molecule type" value="Genomic_DNA"/>
</dbReference>
<feature type="region of interest" description="Disordered" evidence="10">
    <location>
        <begin position="1348"/>
        <end position="1371"/>
    </location>
</feature>
<protein>
    <recommendedName>
        <fullName evidence="11">CCHC-type domain-containing protein</fullName>
    </recommendedName>
</protein>
<dbReference type="InterPro" id="IPR021109">
    <property type="entry name" value="Peptidase_aspartic_dom_sf"/>
</dbReference>
<dbReference type="GO" id="GO:0004519">
    <property type="term" value="F:endonuclease activity"/>
    <property type="evidence" value="ECO:0007669"/>
    <property type="project" value="UniProtKB-KW"/>
</dbReference>
<evidence type="ECO:0000256" key="10">
    <source>
        <dbReference type="SAM" id="MobiDB-lite"/>
    </source>
</evidence>
<evidence type="ECO:0000259" key="11">
    <source>
        <dbReference type="PROSITE" id="PS50158"/>
    </source>
</evidence>
<keyword evidence="6" id="KW-0255">Endonuclease</keyword>
<dbReference type="GO" id="GO:0004190">
    <property type="term" value="F:aspartic-type endopeptidase activity"/>
    <property type="evidence" value="ECO:0007669"/>
    <property type="project" value="UniProtKB-KW"/>
</dbReference>
<dbReference type="InterPro" id="IPR043502">
    <property type="entry name" value="DNA/RNA_pol_sf"/>
</dbReference>
<evidence type="ECO:0000256" key="3">
    <source>
        <dbReference type="ARBA" id="ARBA00022695"/>
    </source>
</evidence>
<dbReference type="SUPFAM" id="SSF56672">
    <property type="entry name" value="DNA/RNA polymerases"/>
    <property type="match status" value="1"/>
</dbReference>
<evidence type="ECO:0000256" key="4">
    <source>
        <dbReference type="ARBA" id="ARBA00022722"/>
    </source>
</evidence>
<sequence>MRTWSYLKAALKRRYGGRPDKSQAELRVNQRFLIPGETFADFAAGLRDAHGENKVSERVLQAQFIRSLPKTTRQLVLESKPKTLDEAVDKATEVDDPFDNVAQGMKNIGQEWVTAQMAYPVAVGAASGHPVVIPGVGGRDATRTTAMAVPTDPEWAIFSNPQGVWNKFTGVWDIPEGRVWNGRYWAVRPNRKRMTKPAVEDSVTKTPAVAKTEKKSVAKVRMVRVEDSNDEETSEDVLVDAAASARPTKRHKMTKRLKATTRTIRATEQPLQPAETRPIARPMAQVACYACGRPGHFAKECPDTEAKARNDAYLAARTQKLPEKENEERAPTVRTDGSIAAVQTTIGAQLDSDLGARDEQRAARYVSTVRPAMAALRYGRKRKEERQSEVRSTEEGGSRMTDERQAEEGAAPDNEHEGGSTTVALDDKMVVDEAETPDPTEPHWKTTAACTPRTTAIGVDDDEVARAVTELEAETRARRRQQEVDARRELAERWKCGGDGNRVLVDNAEARDGLPTATMTIEGERRAVKIDSGARYSVAGTDWMLKGERVKKAAPVDCVEDIGGFLFDVLGLWQFRMQNVFEQTVEVTACIIEGCTSEFLVGVDFLEKHRATLDFEGGELRYDEKDQKVVIPFHMSDEGQTANAVEVSVAAPEGEEGVFIPAFETGAVLLAPAVTKVRNGKAIIPAVNAYGGRVKLPNRKELGTWIPLQADMKLLAMNGELRTERLEEWLSKLGDTVTPLENESDVHIGVEVEATRELVLKLLRSFRKLTEAPKDCPPATILEVEHHIDTGDAAPILMKRRRQAQTEDATIEENVDTMLKAGVIEESNGAWGFPVVLVKKKDGSVRFCIDYRALNRVTKKDVYPLPRIDETLEALGGARLFTTLDLQAGYWQIKRLMNGVLRGLTWTTCLVYLDDIVIFTKGNVEQHVVEVANVLERLNSAGLSLKLKKYNFVSESMEYLGHTLSSEGVQPTERLVRAVKDFPRPVDATEVKRFVHLAGYYRKFIAGFGSIAEPMTRLLKKNCRWEWTEDQEQAFERIKALLTTRPLLRYPDFGRTFRLVTDASKTGLGACLMQDFGHGWQPVAYASKEYDFGIEYRPGSTNVVADALSRAPAAVRAEVRPREGRAIPRANNGGARTNGAMRIRVAEANPASTTTNTGTVAMMEAGPATAVALGEAATTTPALSTAVPAPDPTTETNDWTMVAGVTDSTATGVNAQDDADPETATPAASRMAATENRVTTGATGDTAVETVMATDQTPMRRERRTKKTAGSATRRSARLREQGQKRVRFMDEQEPTVVVASTTSGDAPVVDDLVVPATTGRTSGEQTTPGMATVAARSNGAATVTVGPATALPTSSTTALRATTATPANGA</sequence>
<dbReference type="PANTHER" id="PTHR37984:SF5">
    <property type="entry name" value="PROTEIN NYNRIN-LIKE"/>
    <property type="match status" value="1"/>
</dbReference>
<evidence type="ECO:0000256" key="9">
    <source>
        <dbReference type="PROSITE-ProRule" id="PRU00047"/>
    </source>
</evidence>
<dbReference type="Pfam" id="PF00078">
    <property type="entry name" value="RVT_1"/>
    <property type="match status" value="2"/>
</dbReference>
<dbReference type="SMART" id="SM00343">
    <property type="entry name" value="ZnF_C2HC"/>
    <property type="match status" value="1"/>
</dbReference>
<feature type="region of interest" description="Disordered" evidence="10">
    <location>
        <begin position="1256"/>
        <end position="1281"/>
    </location>
</feature>
<keyword evidence="7" id="KW-0238">DNA-binding</keyword>
<evidence type="ECO:0000313" key="13">
    <source>
        <dbReference type="Proteomes" id="UP000028582"/>
    </source>
</evidence>
<evidence type="ECO:0000256" key="6">
    <source>
        <dbReference type="ARBA" id="ARBA00022759"/>
    </source>
</evidence>
<reference evidence="12 13" key="1">
    <citation type="submission" date="2013-11" db="EMBL/GenBank/DDBJ databases">
        <title>The Genome Sequence of Phytophthora parasitica P1976.</title>
        <authorList>
            <consortium name="The Broad Institute Genomics Platform"/>
            <person name="Russ C."/>
            <person name="Tyler B."/>
            <person name="Panabieres F."/>
            <person name="Shan W."/>
            <person name="Tripathy S."/>
            <person name="Grunwald N."/>
            <person name="Machado M."/>
            <person name="Johnson C.S."/>
            <person name="Walker B."/>
            <person name="Young S."/>
            <person name="Zeng Q."/>
            <person name="Gargeya S."/>
            <person name="Fitzgerald M."/>
            <person name="Haas B."/>
            <person name="Abouelleil A."/>
            <person name="Allen A.W."/>
            <person name="Alvarado L."/>
            <person name="Arachchi H.M."/>
            <person name="Berlin A.M."/>
            <person name="Chapman S.B."/>
            <person name="Gainer-Dewar J."/>
            <person name="Goldberg J."/>
            <person name="Griggs A."/>
            <person name="Gujja S."/>
            <person name="Hansen M."/>
            <person name="Howarth C."/>
            <person name="Imamovic A."/>
            <person name="Ireland A."/>
            <person name="Larimer J."/>
            <person name="McCowan C."/>
            <person name="Murphy C."/>
            <person name="Pearson M."/>
            <person name="Poon T.W."/>
            <person name="Priest M."/>
            <person name="Roberts A."/>
            <person name="Saif S."/>
            <person name="Shea T."/>
            <person name="Sisk P."/>
            <person name="Sykes S."/>
            <person name="Wortman J."/>
            <person name="Nusbaum C."/>
            <person name="Birren B."/>
        </authorList>
    </citation>
    <scope>NUCLEOTIDE SEQUENCE [LARGE SCALE GENOMIC DNA]</scope>
    <source>
        <strain evidence="12 13">P1976</strain>
    </source>
</reference>
<comment type="caution">
    <text evidence="12">The sequence shown here is derived from an EMBL/GenBank/DDBJ whole genome shotgun (WGS) entry which is preliminary data.</text>
</comment>
<dbReference type="GO" id="GO:0003677">
    <property type="term" value="F:DNA binding"/>
    <property type="evidence" value="ECO:0007669"/>
    <property type="project" value="UniProtKB-KW"/>
</dbReference>
<accession>A0A080ZPE6</accession>
<dbReference type="GO" id="GO:0016779">
    <property type="term" value="F:nucleotidyltransferase activity"/>
    <property type="evidence" value="ECO:0007669"/>
    <property type="project" value="UniProtKB-KW"/>
</dbReference>
<dbReference type="InterPro" id="IPR041577">
    <property type="entry name" value="RT_RNaseH_2"/>
</dbReference>
<dbReference type="InterPro" id="IPR050951">
    <property type="entry name" value="Retrovirus_Pol_polyprotein"/>
</dbReference>